<dbReference type="PANTHER" id="PTHR47633:SF7">
    <property type="entry name" value="TITIN HOMOLOG"/>
    <property type="match status" value="1"/>
</dbReference>
<evidence type="ECO:0000313" key="4">
    <source>
        <dbReference type="WBParaSite" id="GPUH_0000168401-mRNA-1"/>
    </source>
</evidence>
<keyword evidence="3" id="KW-1185">Reference proteome</keyword>
<reference evidence="4" key="1">
    <citation type="submission" date="2016-06" db="UniProtKB">
        <authorList>
            <consortium name="WormBaseParasite"/>
        </authorList>
    </citation>
    <scope>IDENTIFICATION</scope>
</reference>
<dbReference type="InterPro" id="IPR013098">
    <property type="entry name" value="Ig_I-set"/>
</dbReference>
<dbReference type="PROSITE" id="PS50835">
    <property type="entry name" value="IG_LIKE"/>
    <property type="match status" value="2"/>
</dbReference>
<dbReference type="InterPro" id="IPR013783">
    <property type="entry name" value="Ig-like_fold"/>
</dbReference>
<dbReference type="PANTHER" id="PTHR47633">
    <property type="entry name" value="IMMUNOGLOBULIN"/>
    <property type="match status" value="1"/>
</dbReference>
<name>A0A183CYY9_9BILA</name>
<organism evidence="4">
    <name type="scientific">Gongylonema pulchrum</name>
    <dbReference type="NCBI Taxonomy" id="637853"/>
    <lineage>
        <taxon>Eukaryota</taxon>
        <taxon>Metazoa</taxon>
        <taxon>Ecdysozoa</taxon>
        <taxon>Nematoda</taxon>
        <taxon>Chromadorea</taxon>
        <taxon>Rhabditida</taxon>
        <taxon>Spirurina</taxon>
        <taxon>Spiruromorpha</taxon>
        <taxon>Spiruroidea</taxon>
        <taxon>Gongylonematidae</taxon>
        <taxon>Gongylonema</taxon>
    </lineage>
</organism>
<reference evidence="2 3" key="2">
    <citation type="submission" date="2018-11" db="EMBL/GenBank/DDBJ databases">
        <authorList>
            <consortium name="Pathogen Informatics"/>
        </authorList>
    </citation>
    <scope>NUCLEOTIDE SEQUENCE [LARGE SCALE GENOMIC DNA]</scope>
</reference>
<dbReference type="SMART" id="SM00409">
    <property type="entry name" value="IG"/>
    <property type="match status" value="3"/>
</dbReference>
<sequence length="437" mass="48534">MINGIPLSESDKIRFISEDGICILTITDVSRHFDGIVTCQGVNRLGTQNCDAHLKVRVPPAPPHFERPLEDKITQEEQSVVLETEISGFPEPKVSFTIKGKPVVSGENGVEIIDKGNGCYRIEISKASIDLHDGEITCTAFNEHGQAESRARLVVEPVEEASRSAPTFVKDIEDQTVKFGEKAVFETSVRGNPNPEVTWFINGQKLDKFTPGVLIETISITDHKLTLDSTQYAGTILCRAENSVGRYETKAKLTVVSGEKKRAPEFIEKLTDRSVVEQSTTVFEVRIEAQPKADLKWFLNEKELTESERIKIREFDSSWKLEISNLTIEETGTIKCVAENSEGRAESSAHLEVTGKPFAPQFEDRPKNVTVERGQEARFEAHARAIPEPKYQWSIGGRKVKETTEGVKIETVNGVSILIIDTKLFGSSTISVTAENT</sequence>
<dbReference type="InterPro" id="IPR007110">
    <property type="entry name" value="Ig-like_dom"/>
</dbReference>
<dbReference type="SUPFAM" id="SSF48726">
    <property type="entry name" value="Immunoglobulin"/>
    <property type="match status" value="5"/>
</dbReference>
<dbReference type="InterPro" id="IPR036179">
    <property type="entry name" value="Ig-like_dom_sf"/>
</dbReference>
<dbReference type="InterPro" id="IPR003598">
    <property type="entry name" value="Ig_sub2"/>
</dbReference>
<dbReference type="AlphaFoldDB" id="A0A183CYY9"/>
<dbReference type="SMART" id="SM00408">
    <property type="entry name" value="IGc2"/>
    <property type="match status" value="3"/>
</dbReference>
<gene>
    <name evidence="2" type="ORF">GPUH_LOCUS1680</name>
</gene>
<evidence type="ECO:0000313" key="3">
    <source>
        <dbReference type="Proteomes" id="UP000271098"/>
    </source>
</evidence>
<dbReference type="WBParaSite" id="GPUH_0000168401-mRNA-1">
    <property type="protein sequence ID" value="GPUH_0000168401-mRNA-1"/>
    <property type="gene ID" value="GPUH_0000168401"/>
</dbReference>
<protein>
    <submittedName>
        <fullName evidence="4">Immunoglobulin I-set domain protein</fullName>
    </submittedName>
</protein>
<feature type="domain" description="Ig-like" evidence="1">
    <location>
        <begin position="264"/>
        <end position="354"/>
    </location>
</feature>
<dbReference type="Pfam" id="PF07679">
    <property type="entry name" value="I-set"/>
    <property type="match status" value="4"/>
</dbReference>
<feature type="domain" description="Ig-like" evidence="1">
    <location>
        <begin position="166"/>
        <end position="254"/>
    </location>
</feature>
<dbReference type="Proteomes" id="UP000271098">
    <property type="component" value="Unassembled WGS sequence"/>
</dbReference>
<dbReference type="InterPro" id="IPR003599">
    <property type="entry name" value="Ig_sub"/>
</dbReference>
<accession>A0A183CYY9</accession>
<dbReference type="OrthoDB" id="5969272at2759"/>
<evidence type="ECO:0000259" key="1">
    <source>
        <dbReference type="PROSITE" id="PS50835"/>
    </source>
</evidence>
<dbReference type="EMBL" id="UYRT01002151">
    <property type="protein sequence ID" value="VDK30691.1"/>
    <property type="molecule type" value="Genomic_DNA"/>
</dbReference>
<evidence type="ECO:0000313" key="2">
    <source>
        <dbReference type="EMBL" id="VDK30691.1"/>
    </source>
</evidence>
<dbReference type="FunFam" id="2.60.40.10:FF:000344">
    <property type="entry name" value="Muscle M-line assembly protein unc-89"/>
    <property type="match status" value="3"/>
</dbReference>
<proteinExistence type="predicted"/>
<dbReference type="Gene3D" id="2.60.40.10">
    <property type="entry name" value="Immunoglobulins"/>
    <property type="match status" value="5"/>
</dbReference>